<keyword evidence="3" id="KW-1185">Reference proteome</keyword>
<evidence type="ECO:0000256" key="1">
    <source>
        <dbReference type="SAM" id="MobiDB-lite"/>
    </source>
</evidence>
<evidence type="ECO:0000313" key="2">
    <source>
        <dbReference type="EMBL" id="QDV05162.1"/>
    </source>
</evidence>
<feature type="region of interest" description="Disordered" evidence="1">
    <location>
        <begin position="61"/>
        <end position="82"/>
    </location>
</feature>
<reference evidence="2 3" key="1">
    <citation type="submission" date="2019-02" db="EMBL/GenBank/DDBJ databases">
        <title>Deep-cultivation of Planctomycetes and their phenomic and genomic characterization uncovers novel biology.</title>
        <authorList>
            <person name="Wiegand S."/>
            <person name="Jogler M."/>
            <person name="Boedeker C."/>
            <person name="Pinto D."/>
            <person name="Vollmers J."/>
            <person name="Rivas-Marin E."/>
            <person name="Kohn T."/>
            <person name="Peeters S.H."/>
            <person name="Heuer A."/>
            <person name="Rast P."/>
            <person name="Oberbeckmann S."/>
            <person name="Bunk B."/>
            <person name="Jeske O."/>
            <person name="Meyerdierks A."/>
            <person name="Storesund J.E."/>
            <person name="Kallscheuer N."/>
            <person name="Luecker S."/>
            <person name="Lage O.M."/>
            <person name="Pohl T."/>
            <person name="Merkel B.J."/>
            <person name="Hornburger P."/>
            <person name="Mueller R.-W."/>
            <person name="Bruemmer F."/>
            <person name="Labrenz M."/>
            <person name="Spormann A.M."/>
            <person name="Op den Camp H."/>
            <person name="Overmann J."/>
            <person name="Amann R."/>
            <person name="Jetten M.S.M."/>
            <person name="Mascher T."/>
            <person name="Medema M.H."/>
            <person name="Devos D.P."/>
            <person name="Kaster A.-K."/>
            <person name="Ovreas L."/>
            <person name="Rohde M."/>
            <person name="Galperin M.Y."/>
            <person name="Jogler C."/>
        </authorList>
    </citation>
    <scope>NUCLEOTIDE SEQUENCE [LARGE SCALE GENOMIC DNA]</scope>
    <source>
        <strain evidence="2 3">Poly30</strain>
    </source>
</reference>
<gene>
    <name evidence="2" type="ORF">Poly30_06580</name>
</gene>
<protein>
    <submittedName>
        <fullName evidence="2">Uncharacterized protein</fullName>
    </submittedName>
</protein>
<accession>A0A518EM48</accession>
<proteinExistence type="predicted"/>
<dbReference type="EMBL" id="CP036434">
    <property type="protein sequence ID" value="QDV05162.1"/>
    <property type="molecule type" value="Genomic_DNA"/>
</dbReference>
<name>A0A518EM48_9BACT</name>
<dbReference type="AlphaFoldDB" id="A0A518EM48"/>
<organism evidence="2 3">
    <name type="scientific">Saltatorellus ferox</name>
    <dbReference type="NCBI Taxonomy" id="2528018"/>
    <lineage>
        <taxon>Bacteria</taxon>
        <taxon>Pseudomonadati</taxon>
        <taxon>Planctomycetota</taxon>
        <taxon>Planctomycetia</taxon>
        <taxon>Planctomycetia incertae sedis</taxon>
        <taxon>Saltatorellus</taxon>
    </lineage>
</organism>
<sequence>MRKAQVWLVFGVTALGILALALRSFETDESHQKARAGPSMGVRPTTPEARLETGLGAAGEALARGQFDDRRRRPLPATSSEAEAWGRPVTAALGNKSAISASTTFEVTLALTEGSSVTAPATLLIASDEPPLDDSVAWDPGDTARRTRLAPGNYSAAIRTEMGYGAVTGFAVDDRDVTVPLEPPRLFDLRLGVTDTVKFTDVPDAEAICTRVDLANGWPAGNTFRALTDSDGQVMFEGLARGEWEIRIEKAGYQTGSFETPLPGPWEPHIDAYGFIDMQEYGIAPIRTLTLQLIGADDHEDLSLYSGNHSSLVPPLPFDSDGRLDLQLGYFVTPLFLYVVYPDGQQTAMNLLGDLPPEGEALEVSVGGERTLEVDLRVSQTVRASIGDSDCFIRVFFKTSSGDTRRIRQKALEDGLFEFHGVQGEHATVCFHVEAESGRSDWTIQEVQLRDMDAARTTLNVDSHPPRILFTDEKNEPLAGLWTELFVLPHDSTWHRGNYTDENGLTTGPRIEKGQIAYSASLDENSVFAVDALMPELMAGVNTQVKLRAIEPTFVEVTVDGQPAPQAYVQILGARSGRSVDVSYTDAQGRSRTNGLTSDSSAAFRVIVPGAWWGRETEVLRPGLNKAELRSMGVLQASSEQTLRSAFHVDTGSSIGQWIDADLAHVRPSASNGVELSVPVGTYRLDEGLETQRNYVVVAGRTVELGG</sequence>
<evidence type="ECO:0000313" key="3">
    <source>
        <dbReference type="Proteomes" id="UP000320390"/>
    </source>
</evidence>
<dbReference type="Proteomes" id="UP000320390">
    <property type="component" value="Chromosome"/>
</dbReference>